<gene>
    <name evidence="1" type="ORF">RCOM_1875820</name>
</gene>
<dbReference type="InParanoid" id="B9TCT9"/>
<proteinExistence type="predicted"/>
<evidence type="ECO:0000313" key="1">
    <source>
        <dbReference type="EMBL" id="EEF26326.1"/>
    </source>
</evidence>
<accession>B9TCT9</accession>
<reference evidence="2" key="1">
    <citation type="journal article" date="2010" name="Nat. Biotechnol.">
        <title>Draft genome sequence of the oilseed species Ricinus communis.</title>
        <authorList>
            <person name="Chan A.P."/>
            <person name="Crabtree J."/>
            <person name="Zhao Q."/>
            <person name="Lorenzi H."/>
            <person name="Orvis J."/>
            <person name="Puiu D."/>
            <person name="Melake-Berhan A."/>
            <person name="Jones K.M."/>
            <person name="Redman J."/>
            <person name="Chen G."/>
            <person name="Cahoon E.B."/>
            <person name="Gedil M."/>
            <person name="Stanke M."/>
            <person name="Haas B.J."/>
            <person name="Wortman J.R."/>
            <person name="Fraser-Liggett C.M."/>
            <person name="Ravel J."/>
            <person name="Rabinowicz P.D."/>
        </authorList>
    </citation>
    <scope>NUCLEOTIDE SEQUENCE [LARGE SCALE GENOMIC DNA]</scope>
    <source>
        <strain evidence="2">cv. Hale</strain>
    </source>
</reference>
<keyword evidence="2" id="KW-1185">Reference proteome</keyword>
<dbReference type="AlphaFoldDB" id="B9TCT9"/>
<evidence type="ECO:0008006" key="3">
    <source>
        <dbReference type="Google" id="ProtNLM"/>
    </source>
</evidence>
<name>B9TCT9_RICCO</name>
<evidence type="ECO:0000313" key="2">
    <source>
        <dbReference type="Proteomes" id="UP000008311"/>
    </source>
</evidence>
<dbReference type="Proteomes" id="UP000008311">
    <property type="component" value="Unassembled WGS sequence"/>
</dbReference>
<sequence length="319" mass="34308">MQFGPVILCIGDRAADWPADIELLGRLLGPAVPSARSKATTHGRWRSAVAGILLMGLGLTVSIELVSVEPTQATVDRAGPARQLTGALAAAGYRELDVIMEGATVVIKGLVPTSSDDIRVQSIIRRIVSGRVESRYQVAEQLVQQLQTELGMPALQVQYRSHGKFEVTGNAESESLVRARVAMLAADWTGTEANMFEALKSAGEQVPDLTEALLGLGADATVQTLNEAFEQALDEVKLLCYQVADMHERADLVRVMDGILAARRVLRDVLVAGSMAQQSEMMAMEMGLAQMQQQQNLLDAALQVMKNATNSVKDAARAN</sequence>
<dbReference type="EMBL" id="EQ977565">
    <property type="protein sequence ID" value="EEF26326.1"/>
    <property type="molecule type" value="Genomic_DNA"/>
</dbReference>
<organism evidence="1 2">
    <name type="scientific">Ricinus communis</name>
    <name type="common">Castor bean</name>
    <dbReference type="NCBI Taxonomy" id="3988"/>
    <lineage>
        <taxon>Eukaryota</taxon>
        <taxon>Viridiplantae</taxon>
        <taxon>Streptophyta</taxon>
        <taxon>Embryophyta</taxon>
        <taxon>Tracheophyta</taxon>
        <taxon>Spermatophyta</taxon>
        <taxon>Magnoliopsida</taxon>
        <taxon>eudicotyledons</taxon>
        <taxon>Gunneridae</taxon>
        <taxon>Pentapetalae</taxon>
        <taxon>rosids</taxon>
        <taxon>fabids</taxon>
        <taxon>Malpighiales</taxon>
        <taxon>Euphorbiaceae</taxon>
        <taxon>Acalyphoideae</taxon>
        <taxon>Acalypheae</taxon>
        <taxon>Ricinus</taxon>
    </lineage>
</organism>
<protein>
    <recommendedName>
        <fullName evidence="3">BON domain-containing protein</fullName>
    </recommendedName>
</protein>